<feature type="compositionally biased region" description="Basic and acidic residues" evidence="1">
    <location>
        <begin position="200"/>
        <end position="212"/>
    </location>
</feature>
<dbReference type="InterPro" id="IPR036047">
    <property type="entry name" value="F-box-like_dom_sf"/>
</dbReference>
<evidence type="ECO:0000313" key="3">
    <source>
        <dbReference type="EMBL" id="KAH7054237.1"/>
    </source>
</evidence>
<name>A0ABQ8GF26_9PEZI</name>
<evidence type="ECO:0000256" key="1">
    <source>
        <dbReference type="SAM" id="MobiDB-lite"/>
    </source>
</evidence>
<dbReference type="InterPro" id="IPR001810">
    <property type="entry name" value="F-box_dom"/>
</dbReference>
<reference evidence="3 4" key="1">
    <citation type="journal article" date="2021" name="Nat. Commun.">
        <title>Genetic determinants of endophytism in the Arabidopsis root mycobiome.</title>
        <authorList>
            <person name="Mesny F."/>
            <person name="Miyauchi S."/>
            <person name="Thiergart T."/>
            <person name="Pickel B."/>
            <person name="Atanasova L."/>
            <person name="Karlsson M."/>
            <person name="Huettel B."/>
            <person name="Barry K.W."/>
            <person name="Haridas S."/>
            <person name="Chen C."/>
            <person name="Bauer D."/>
            <person name="Andreopoulos W."/>
            <person name="Pangilinan J."/>
            <person name="LaButti K."/>
            <person name="Riley R."/>
            <person name="Lipzen A."/>
            <person name="Clum A."/>
            <person name="Drula E."/>
            <person name="Henrissat B."/>
            <person name="Kohler A."/>
            <person name="Grigoriev I.V."/>
            <person name="Martin F.M."/>
            <person name="Hacquard S."/>
        </authorList>
    </citation>
    <scope>NUCLEOTIDE SEQUENCE [LARGE SCALE GENOMIC DNA]</scope>
    <source>
        <strain evidence="3 4">MPI-SDFR-AT-0080</strain>
    </source>
</reference>
<organism evidence="3 4">
    <name type="scientific">Macrophomina phaseolina</name>
    <dbReference type="NCBI Taxonomy" id="35725"/>
    <lineage>
        <taxon>Eukaryota</taxon>
        <taxon>Fungi</taxon>
        <taxon>Dikarya</taxon>
        <taxon>Ascomycota</taxon>
        <taxon>Pezizomycotina</taxon>
        <taxon>Dothideomycetes</taxon>
        <taxon>Dothideomycetes incertae sedis</taxon>
        <taxon>Botryosphaeriales</taxon>
        <taxon>Botryosphaeriaceae</taxon>
        <taxon>Macrophomina</taxon>
    </lineage>
</organism>
<feature type="region of interest" description="Disordered" evidence="1">
    <location>
        <begin position="200"/>
        <end position="232"/>
    </location>
</feature>
<feature type="compositionally biased region" description="Acidic residues" evidence="1">
    <location>
        <begin position="264"/>
        <end position="283"/>
    </location>
</feature>
<dbReference type="EMBL" id="JAGTJR010000009">
    <property type="protein sequence ID" value="KAH7054237.1"/>
    <property type="molecule type" value="Genomic_DNA"/>
</dbReference>
<feature type="compositionally biased region" description="Pro residues" evidence="1">
    <location>
        <begin position="213"/>
        <end position="226"/>
    </location>
</feature>
<dbReference type="SUPFAM" id="SSF81383">
    <property type="entry name" value="F-box domain"/>
    <property type="match status" value="1"/>
</dbReference>
<gene>
    <name evidence="3" type="ORF">B0J12DRAFT_656974</name>
</gene>
<evidence type="ECO:0000313" key="4">
    <source>
        <dbReference type="Proteomes" id="UP000774617"/>
    </source>
</evidence>
<dbReference type="Proteomes" id="UP000774617">
    <property type="component" value="Unassembled WGS sequence"/>
</dbReference>
<proteinExistence type="predicted"/>
<accession>A0ABQ8GF26</accession>
<evidence type="ECO:0000259" key="2">
    <source>
        <dbReference type="Pfam" id="PF00646"/>
    </source>
</evidence>
<keyword evidence="4" id="KW-1185">Reference proteome</keyword>
<feature type="domain" description="F-box" evidence="2">
    <location>
        <begin position="13"/>
        <end position="46"/>
    </location>
</feature>
<sequence>MLSAGEAVLGNPNLLENILLCCPPATIIHAQRVCRSWCTIIHASPLLQQELFFRPKPRTVNELGSTVWQYNPLLFMAFPSWFTHPRNRYHMPDVRAFEEMDWNRNPQRHKAFTRAEASWRRMLPMQPAIEVLEIVNFSHGKKVDGLSNDVAYIEDGLRMGVLYDLTEGHISRHVVSSFAVIWPTEEQVFHADITLGYHEDDADRKRREDNEKPPPPPSPPQRPTPVPIKTGTHEDATVNIEPLSPPLPSPWVIGSLVSTRIREEDENEAGPTEGEEAEHEEYYDDKSDVISDDGTDSLCGQTNYGHHVTLVLAHVQQVHPGSFPRHRRWRSQGQEAIAIHMGKYRYREHGGPWQDVEAEIETIAEARTEPKKEQKDSKLALA</sequence>
<dbReference type="CDD" id="cd09917">
    <property type="entry name" value="F-box_SF"/>
    <property type="match status" value="1"/>
</dbReference>
<protein>
    <recommendedName>
        <fullName evidence="2">F-box domain-containing protein</fullName>
    </recommendedName>
</protein>
<feature type="region of interest" description="Disordered" evidence="1">
    <location>
        <begin position="261"/>
        <end position="283"/>
    </location>
</feature>
<dbReference type="Pfam" id="PF00646">
    <property type="entry name" value="F-box"/>
    <property type="match status" value="1"/>
</dbReference>
<comment type="caution">
    <text evidence="3">The sequence shown here is derived from an EMBL/GenBank/DDBJ whole genome shotgun (WGS) entry which is preliminary data.</text>
</comment>